<evidence type="ECO:0000313" key="2">
    <source>
        <dbReference type="EMBL" id="MBO1360379.1"/>
    </source>
</evidence>
<keyword evidence="3" id="KW-1185">Reference proteome</keyword>
<protein>
    <submittedName>
        <fullName evidence="2">DNA polymerase III subunit delta</fullName>
        <ecNumber evidence="2">2.7.7.7</ecNumber>
    </submittedName>
</protein>
<accession>A0ABS3LWT1</accession>
<keyword evidence="2" id="KW-0548">Nucleotidyltransferase</keyword>
<dbReference type="Gene3D" id="3.40.50.300">
    <property type="entry name" value="P-loop containing nucleotide triphosphate hydrolases"/>
    <property type="match status" value="1"/>
</dbReference>
<dbReference type="EC" id="2.7.7.7" evidence="2"/>
<dbReference type="InterPro" id="IPR050238">
    <property type="entry name" value="DNA_Rep/Repair_Clamp_Loader"/>
</dbReference>
<dbReference type="EMBL" id="JAFVMF010000011">
    <property type="protein sequence ID" value="MBO1360379.1"/>
    <property type="molecule type" value="Genomic_DNA"/>
</dbReference>
<dbReference type="SUPFAM" id="SSF52540">
    <property type="entry name" value="P-loop containing nucleoside triphosphate hydrolases"/>
    <property type="match status" value="1"/>
</dbReference>
<dbReference type="RefSeq" id="WP_207881665.1">
    <property type="nucleotide sequence ID" value="NZ_JAFVMF010000011.1"/>
</dbReference>
<sequence>MAAPRGSRSKAASAAAPIATEERPLDKARRASLSLTGHQASLAAFRNAFTTGRLHHAWLLTGPEGIGKAALAFRMARILLNGEDEASSAGRQVTAGSHPDLLAIGRSYDEKKQRFRGEIVADEIRPIGAFLHRTAAEGGWRVVLVDNVDAMNRNAANALLKVLEEPPNRAILLLTCATPGRLLPTIRSRCRTLTVPPLDEASVRAVLMREASDAEPSEIERVLPLAQGSPGRAIALLADKGGALAGVAQEALAGMSVARMLDLAEGISRSDVGFPLFFTLLANALASATRQAGRLEESAALAERWTNVGRIRSETERFNLDKQEAVIEALSVAGGR</sequence>
<dbReference type="GO" id="GO:0003887">
    <property type="term" value="F:DNA-directed DNA polymerase activity"/>
    <property type="evidence" value="ECO:0007669"/>
    <property type="project" value="UniProtKB-EC"/>
</dbReference>
<dbReference type="PANTHER" id="PTHR11669">
    <property type="entry name" value="REPLICATION FACTOR C / DNA POLYMERASE III GAMMA-TAU SUBUNIT"/>
    <property type="match status" value="1"/>
</dbReference>
<dbReference type="PANTHER" id="PTHR11669:SF8">
    <property type="entry name" value="DNA POLYMERASE III SUBUNIT DELTA"/>
    <property type="match status" value="1"/>
</dbReference>
<proteinExistence type="predicted"/>
<feature type="compositionally biased region" description="Low complexity" evidence="1">
    <location>
        <begin position="1"/>
        <end position="19"/>
    </location>
</feature>
<evidence type="ECO:0000313" key="3">
    <source>
        <dbReference type="Proteomes" id="UP000664771"/>
    </source>
</evidence>
<dbReference type="Proteomes" id="UP000664771">
    <property type="component" value="Unassembled WGS sequence"/>
</dbReference>
<gene>
    <name evidence="2" type="ORF">J2D73_11330</name>
</gene>
<dbReference type="Pfam" id="PF13177">
    <property type="entry name" value="DNA_pol3_delta2"/>
    <property type="match status" value="1"/>
</dbReference>
<feature type="region of interest" description="Disordered" evidence="1">
    <location>
        <begin position="1"/>
        <end position="26"/>
    </location>
</feature>
<comment type="caution">
    <text evidence="2">The sequence shown here is derived from an EMBL/GenBank/DDBJ whole genome shotgun (WGS) entry which is preliminary data.</text>
</comment>
<dbReference type="InterPro" id="IPR027417">
    <property type="entry name" value="P-loop_NTPase"/>
</dbReference>
<name>A0ABS3LWT1_9PROT</name>
<evidence type="ECO:0000256" key="1">
    <source>
        <dbReference type="SAM" id="MobiDB-lite"/>
    </source>
</evidence>
<reference evidence="2 3" key="1">
    <citation type="submission" date="2021-03" db="EMBL/GenBank/DDBJ databases">
        <title>The complete genome sequence of Acetobacter sacchari TBRC 11175.</title>
        <authorList>
            <person name="Charoenyingcharoen P."/>
            <person name="Yukphan P."/>
        </authorList>
    </citation>
    <scope>NUCLEOTIDE SEQUENCE [LARGE SCALE GENOMIC DNA]</scope>
    <source>
        <strain evidence="2 3">TBRC 11175</strain>
    </source>
</reference>
<dbReference type="NCBIfam" id="NF005677">
    <property type="entry name" value="PRK07471.1"/>
    <property type="match status" value="1"/>
</dbReference>
<keyword evidence="2" id="KW-0808">Transferase</keyword>
<organism evidence="2 3">
    <name type="scientific">Acetobacter sacchari</name>
    <dbReference type="NCBI Taxonomy" id="2661687"/>
    <lineage>
        <taxon>Bacteria</taxon>
        <taxon>Pseudomonadati</taxon>
        <taxon>Pseudomonadota</taxon>
        <taxon>Alphaproteobacteria</taxon>
        <taxon>Acetobacterales</taxon>
        <taxon>Acetobacteraceae</taxon>
        <taxon>Acetobacter</taxon>
    </lineage>
</organism>